<evidence type="ECO:0000313" key="3">
    <source>
        <dbReference type="EMBL" id="KAF4397455.1"/>
    </source>
</evidence>
<evidence type="ECO:0000259" key="2">
    <source>
        <dbReference type="Pfam" id="PF25821"/>
    </source>
</evidence>
<feature type="domain" description="DUF7950" evidence="2">
    <location>
        <begin position="272"/>
        <end position="330"/>
    </location>
</feature>
<gene>
    <name evidence="3" type="ORF">G4B88_027195</name>
</gene>
<feature type="region of interest" description="Disordered" evidence="1">
    <location>
        <begin position="65"/>
        <end position="98"/>
    </location>
</feature>
<accession>A0A7J6HR25</accession>
<proteinExistence type="predicted"/>
<feature type="region of interest" description="Disordered" evidence="1">
    <location>
        <begin position="414"/>
        <end position="444"/>
    </location>
</feature>
<feature type="compositionally biased region" description="Basic and acidic residues" evidence="1">
    <location>
        <begin position="66"/>
        <end position="75"/>
    </location>
</feature>
<organism evidence="3 4">
    <name type="scientific">Cannabis sativa</name>
    <name type="common">Hemp</name>
    <name type="synonym">Marijuana</name>
    <dbReference type="NCBI Taxonomy" id="3483"/>
    <lineage>
        <taxon>Eukaryota</taxon>
        <taxon>Viridiplantae</taxon>
        <taxon>Streptophyta</taxon>
        <taxon>Embryophyta</taxon>
        <taxon>Tracheophyta</taxon>
        <taxon>Spermatophyta</taxon>
        <taxon>Magnoliopsida</taxon>
        <taxon>eudicotyledons</taxon>
        <taxon>Gunneridae</taxon>
        <taxon>Pentapetalae</taxon>
        <taxon>rosids</taxon>
        <taxon>fabids</taxon>
        <taxon>Rosales</taxon>
        <taxon>Cannabaceae</taxon>
        <taxon>Cannabis</taxon>
    </lineage>
</organism>
<dbReference type="InterPro" id="IPR057710">
    <property type="entry name" value="DUF7950"/>
</dbReference>
<dbReference type="Proteomes" id="UP000583929">
    <property type="component" value="Unassembled WGS sequence"/>
</dbReference>
<protein>
    <recommendedName>
        <fullName evidence="2">DUF7950 domain-containing protein</fullName>
    </recommendedName>
</protein>
<dbReference type="Pfam" id="PF25821">
    <property type="entry name" value="DUF7950"/>
    <property type="match status" value="3"/>
</dbReference>
<name>A0A7J6HR25_CANSA</name>
<reference evidence="3 4" key="1">
    <citation type="journal article" date="2020" name="bioRxiv">
        <title>Sequence and annotation of 42 cannabis genomes reveals extensive copy number variation in cannabinoid synthesis and pathogen resistance genes.</title>
        <authorList>
            <person name="Mckernan K.J."/>
            <person name="Helbert Y."/>
            <person name="Kane L.T."/>
            <person name="Ebling H."/>
            <person name="Zhang L."/>
            <person name="Liu B."/>
            <person name="Eaton Z."/>
            <person name="Mclaughlin S."/>
            <person name="Kingan S."/>
            <person name="Baybayan P."/>
            <person name="Concepcion G."/>
            <person name="Jordan M."/>
            <person name="Riva A."/>
            <person name="Barbazuk W."/>
            <person name="Harkins T."/>
        </authorList>
    </citation>
    <scope>NUCLEOTIDE SEQUENCE [LARGE SCALE GENOMIC DNA]</scope>
    <source>
        <strain evidence="4">cv. Jamaican Lion 4</strain>
        <tissue evidence="3">Leaf</tissue>
    </source>
</reference>
<feature type="domain" description="DUF7950" evidence="2">
    <location>
        <begin position="169"/>
        <end position="250"/>
    </location>
</feature>
<feature type="domain" description="DUF7950" evidence="2">
    <location>
        <begin position="509"/>
        <end position="652"/>
    </location>
</feature>
<dbReference type="EMBL" id="JAATIQ010000033">
    <property type="protein sequence ID" value="KAF4397455.1"/>
    <property type="molecule type" value="Genomic_DNA"/>
</dbReference>
<comment type="caution">
    <text evidence="3">The sequence shown here is derived from an EMBL/GenBank/DDBJ whole genome shotgun (WGS) entry which is preliminary data.</text>
</comment>
<evidence type="ECO:0000313" key="4">
    <source>
        <dbReference type="Proteomes" id="UP000583929"/>
    </source>
</evidence>
<feature type="compositionally biased region" description="Basic residues" evidence="1">
    <location>
        <begin position="414"/>
        <end position="425"/>
    </location>
</feature>
<feature type="compositionally biased region" description="Polar residues" evidence="1">
    <location>
        <begin position="80"/>
        <end position="98"/>
    </location>
</feature>
<dbReference type="PANTHER" id="PTHR33595">
    <property type="entry name" value="VON WILLEBRAND FACTOR A DOMAIN PROTEIN"/>
    <property type="match status" value="1"/>
</dbReference>
<sequence length="671" mass="76038">MEGRDGWHVASFQATTTSNKTIINPVMLRFRPIAPKPVTGGSYTADNNTSSILRPTKRVKRKYVRVRRDINNKKDKNPRRSTVTNNNGSSGLQEGETTTTVTLQLLPEKSDGRDLNGGTGCGAPGSWMYCTAVQDNNDNNKLMMNDNNYNPRKAAGDDEVLDRRGAAAVESWVTVESVTDTCMDVRGLGCTDVERIKNLEKDTCPGFVTDGYFSRVEWVNGAFKKMVVEEEEEAEMWWPEVVVWLVVAPNNNNNNKYIKNNNDNNRNSISISRTELGLMGPAFTCRVRVQFKRANNCNYKEVCSKIMPCDVYRMDCGGFAWRLDVKAALSLGLVAHDRMNGGPEGWSMIRCAGGAHDKSVMNRIMLRFRPIAPKPSGSGSDGNGLGFDHNNNSKISSLYSNGIIRKKRKYVRVRRNSGYTRKKKPASISRENNENNNNNGRFDVDDDRTVMTLQLLPEKIDLNRSDLISNNNSSSYFVENHEDLPMWKRSDQSYGESDRSRGTNGLVVHTWVTVECVTGTCMVDDNRDFGSSYSGTDMESVKRNLEKDTCPGFISDGSNSVLWVNAAFKRMVVREEGENNNNDGLLPEIRVVLVIKEKLPSFYSSLTRHVKLHYYYYYENEKNKYSRVIVPCDLWRMDGGGFAWRLDIFHLLSFIYNENEIQVFSKRRLNN</sequence>
<keyword evidence="4" id="KW-1185">Reference proteome</keyword>
<evidence type="ECO:0000256" key="1">
    <source>
        <dbReference type="SAM" id="MobiDB-lite"/>
    </source>
</evidence>
<dbReference type="AlphaFoldDB" id="A0A7J6HR25"/>
<dbReference type="PANTHER" id="PTHR33595:SF4">
    <property type="entry name" value="EMB|CAB62340.1"/>
    <property type="match status" value="1"/>
</dbReference>